<dbReference type="Pfam" id="PF00109">
    <property type="entry name" value="ketoacyl-synt"/>
    <property type="match status" value="1"/>
</dbReference>
<keyword evidence="2 3" id="KW-0808">Transferase</keyword>
<name>A0ABN3LXL1_9ACTN</name>
<evidence type="ECO:0000313" key="5">
    <source>
        <dbReference type="EMBL" id="GAA2489714.1"/>
    </source>
</evidence>
<proteinExistence type="inferred from homology"/>
<dbReference type="Pfam" id="PF02801">
    <property type="entry name" value="Ketoacyl-synt_C"/>
    <property type="match status" value="1"/>
</dbReference>
<dbReference type="InterPro" id="IPR014030">
    <property type="entry name" value="Ketoacyl_synth_N"/>
</dbReference>
<reference evidence="5 6" key="1">
    <citation type="journal article" date="2019" name="Int. J. Syst. Evol. Microbiol.">
        <title>The Global Catalogue of Microorganisms (GCM) 10K type strain sequencing project: providing services to taxonomists for standard genome sequencing and annotation.</title>
        <authorList>
            <consortium name="The Broad Institute Genomics Platform"/>
            <consortium name="The Broad Institute Genome Sequencing Center for Infectious Disease"/>
            <person name="Wu L."/>
            <person name="Ma J."/>
        </authorList>
    </citation>
    <scope>NUCLEOTIDE SEQUENCE [LARGE SCALE GENOMIC DNA]</scope>
    <source>
        <strain evidence="5 6">JCM 6307</strain>
    </source>
</reference>
<dbReference type="InterPro" id="IPR020841">
    <property type="entry name" value="PKS_Beta-ketoAc_synthase_dom"/>
</dbReference>
<protein>
    <submittedName>
        <fullName evidence="5">Beta-ketoacyl-[acyl-carrier-protein] synthase family protein</fullName>
    </submittedName>
</protein>
<dbReference type="PANTHER" id="PTHR11712">
    <property type="entry name" value="POLYKETIDE SYNTHASE-RELATED"/>
    <property type="match status" value="1"/>
</dbReference>
<evidence type="ECO:0000313" key="6">
    <source>
        <dbReference type="Proteomes" id="UP001501358"/>
    </source>
</evidence>
<dbReference type="PROSITE" id="PS52004">
    <property type="entry name" value="KS3_2"/>
    <property type="match status" value="1"/>
</dbReference>
<dbReference type="InterPro" id="IPR000794">
    <property type="entry name" value="Beta-ketoacyl_synthase"/>
</dbReference>
<sequence>MRVAITGGEMLTCLGDTAATLTALAKGADGSGPLRFYDTDRINVTRGYHIEDGDGGGDEPLLRTGRWLAACVRGAVRQAGIDPSVQRVSVVVGTGLRELRAVERWALDGVPVRRRDLHFDAAVREVLPEAVEVITVSNACSAAGHALALAQDLLAAGEADAVVAAGCDAMSESMLTMMGRVVDAPTPALQPFQEGRAGVLLGEGAAAVVLQRAEDAGGTWLAELLGTGLSCDAHHETAPDVAGIVAAMRDAHERAGVRPQDVGLVLAHGTGTALNDPTEAAALGEVFAGAGTGPLVTGIKGSVGHTSGSAALMSLLVAAEALRTGSVPATAGLRTPIAEAAGLRLVTGEPAACDARVAQVNAFGFGGVNAVSVIRVDG</sequence>
<evidence type="ECO:0000259" key="4">
    <source>
        <dbReference type="PROSITE" id="PS52004"/>
    </source>
</evidence>
<comment type="similarity">
    <text evidence="1 3">Belongs to the thiolase-like superfamily. Beta-ketoacyl-ACP synthases family.</text>
</comment>
<dbReference type="InterPro" id="IPR016039">
    <property type="entry name" value="Thiolase-like"/>
</dbReference>
<dbReference type="SUPFAM" id="SSF53901">
    <property type="entry name" value="Thiolase-like"/>
    <property type="match status" value="2"/>
</dbReference>
<dbReference type="EMBL" id="BAAATA010000013">
    <property type="protein sequence ID" value="GAA2489714.1"/>
    <property type="molecule type" value="Genomic_DNA"/>
</dbReference>
<evidence type="ECO:0000256" key="1">
    <source>
        <dbReference type="ARBA" id="ARBA00008467"/>
    </source>
</evidence>
<evidence type="ECO:0000256" key="2">
    <source>
        <dbReference type="ARBA" id="ARBA00022679"/>
    </source>
</evidence>
<dbReference type="Gene3D" id="3.40.47.10">
    <property type="match status" value="1"/>
</dbReference>
<dbReference type="SMART" id="SM00825">
    <property type="entry name" value="PKS_KS"/>
    <property type="match status" value="1"/>
</dbReference>
<comment type="caution">
    <text evidence="5">The sequence shown here is derived from an EMBL/GenBank/DDBJ whole genome shotgun (WGS) entry which is preliminary data.</text>
</comment>
<dbReference type="RefSeq" id="WP_344383463.1">
    <property type="nucleotide sequence ID" value="NZ_BAAATA010000013.1"/>
</dbReference>
<accession>A0ABN3LXL1</accession>
<organism evidence="5 6">
    <name type="scientific">Streptomyces thermolineatus</name>
    <dbReference type="NCBI Taxonomy" id="44033"/>
    <lineage>
        <taxon>Bacteria</taxon>
        <taxon>Bacillati</taxon>
        <taxon>Actinomycetota</taxon>
        <taxon>Actinomycetes</taxon>
        <taxon>Kitasatosporales</taxon>
        <taxon>Streptomycetaceae</taxon>
        <taxon>Streptomyces</taxon>
    </lineage>
</organism>
<keyword evidence="6" id="KW-1185">Reference proteome</keyword>
<dbReference type="PANTHER" id="PTHR11712:SF347">
    <property type="entry name" value="BETA KETOACYL-ACYL CARRIER PROTEIN SYNTHASE"/>
    <property type="match status" value="1"/>
</dbReference>
<gene>
    <name evidence="5" type="ORF">GCM10010406_27360</name>
</gene>
<dbReference type="Proteomes" id="UP001501358">
    <property type="component" value="Unassembled WGS sequence"/>
</dbReference>
<evidence type="ECO:0000256" key="3">
    <source>
        <dbReference type="RuleBase" id="RU003694"/>
    </source>
</evidence>
<dbReference type="InterPro" id="IPR014031">
    <property type="entry name" value="Ketoacyl_synth_C"/>
</dbReference>
<feature type="domain" description="Ketosynthase family 3 (KS3)" evidence="4">
    <location>
        <begin position="1"/>
        <end position="376"/>
    </location>
</feature>